<protein>
    <recommendedName>
        <fullName evidence="3">BHLH domain-containing protein</fullName>
    </recommendedName>
</protein>
<accession>A0A553I956</accession>
<dbReference type="Pfam" id="PF00010">
    <property type="entry name" value="HLH"/>
    <property type="match status" value="1"/>
</dbReference>
<feature type="compositionally biased region" description="Low complexity" evidence="2">
    <location>
        <begin position="470"/>
        <end position="479"/>
    </location>
</feature>
<feature type="compositionally biased region" description="Polar residues" evidence="2">
    <location>
        <begin position="480"/>
        <end position="490"/>
    </location>
</feature>
<dbReference type="Proteomes" id="UP000319160">
    <property type="component" value="Unassembled WGS sequence"/>
</dbReference>
<feature type="compositionally biased region" description="Polar residues" evidence="2">
    <location>
        <begin position="325"/>
        <end position="339"/>
    </location>
</feature>
<feature type="region of interest" description="Disordered" evidence="2">
    <location>
        <begin position="228"/>
        <end position="300"/>
    </location>
</feature>
<reference evidence="5" key="1">
    <citation type="submission" date="2019-06" db="EMBL/GenBank/DDBJ databases">
        <title>Draft genome sequence of the griseofulvin-producing fungus Xylaria cubensis strain G536.</title>
        <authorList>
            <person name="Mead M.E."/>
            <person name="Raja H.A."/>
            <person name="Steenwyk J.L."/>
            <person name="Knowles S.L."/>
            <person name="Oberlies N.H."/>
            <person name="Rokas A."/>
        </authorList>
    </citation>
    <scope>NUCLEOTIDE SEQUENCE [LARGE SCALE GENOMIC DNA]</scope>
    <source>
        <strain evidence="5">G536</strain>
    </source>
</reference>
<keyword evidence="1" id="KW-0175">Coiled coil</keyword>
<sequence>MSPTGDDEFQQFFDIGMSNSDSMQFDFQTFNAQNGPALMQHGHRDPVDTPMSDANVSSIVAQNNMGVQDHVSAMTSAPGHSAILSQILPHQQTPNDAISEIDAQIQYLQHQRLQQQQRQLEEQQRRLQEQQAALYAQQQQQQRNIVPPTPQSLEMQATSQFFASQEQTRSSGMFEGYRQMKEQQDMAFTPLVSPAVTPLDAHFPADQQFMVPTAYFSPITSPALYAQQDPPLYYDPRHSAPASQTTNSPAAMDVESPSASTATDSVPKEPRKNPASRRKSNKIRQSPITKPQRKKTSLTPIMNAQALSELVEVAEGAEIALKPKSVSTSSNEESDNASVSPEALEMPPPPLPLPRSARQSPYIAPQTSEKPVPAPLLKSHNGKPSPATPASLFRISPRNQTADQNHTDLNAPEHIENFELPESINSIKTSEPRITLSKTQQSPRVSSEAETPRMTPLQPLPSPLVAKSDQPASASQSPQLNPRPSASAQKKTPLMAPKGGRKRASISSVSPALLPRISPNIKPLLPGTPGLSNEDSASRLLASKSNYQRILEGNTVPGVTYPSELSTNLTSKRTSHKIAEQGRRNRINSALQEIATLLPKGALKENSEGDGDNTNGDKADAKQSNAPNSKASTVESAIEYIKHLQKELAEANQRADEAEKRLRETT</sequence>
<feature type="domain" description="BHLH" evidence="3">
    <location>
        <begin position="571"/>
        <end position="644"/>
    </location>
</feature>
<dbReference type="EMBL" id="VFLP01000009">
    <property type="protein sequence ID" value="TRX96740.1"/>
    <property type="molecule type" value="Genomic_DNA"/>
</dbReference>
<dbReference type="CDD" id="cd11392">
    <property type="entry name" value="bHLH_ScPHO4_like"/>
    <property type="match status" value="1"/>
</dbReference>
<evidence type="ECO:0000313" key="5">
    <source>
        <dbReference type="Proteomes" id="UP000319160"/>
    </source>
</evidence>
<evidence type="ECO:0000259" key="3">
    <source>
        <dbReference type="PROSITE" id="PS50888"/>
    </source>
</evidence>
<dbReference type="Gene3D" id="4.10.280.10">
    <property type="entry name" value="Helix-loop-helix DNA-binding domain"/>
    <property type="match status" value="1"/>
</dbReference>
<feature type="coiled-coil region" evidence="1">
    <location>
        <begin position="634"/>
        <end position="661"/>
    </location>
</feature>
<evidence type="ECO:0000256" key="2">
    <source>
        <dbReference type="SAM" id="MobiDB-lite"/>
    </source>
</evidence>
<feature type="compositionally biased region" description="Polar residues" evidence="2">
    <location>
        <begin position="436"/>
        <end position="449"/>
    </location>
</feature>
<dbReference type="SMART" id="SM00353">
    <property type="entry name" value="HLH"/>
    <property type="match status" value="1"/>
</dbReference>
<dbReference type="PROSITE" id="PS50888">
    <property type="entry name" value="BHLH"/>
    <property type="match status" value="1"/>
</dbReference>
<proteinExistence type="predicted"/>
<comment type="caution">
    <text evidence="4">The sequence shown here is derived from an EMBL/GenBank/DDBJ whole genome shotgun (WGS) entry which is preliminary data.</text>
</comment>
<dbReference type="AlphaFoldDB" id="A0A553I956"/>
<feature type="region of interest" description="Disordered" evidence="2">
    <location>
        <begin position="598"/>
        <end position="634"/>
    </location>
</feature>
<feature type="region of interest" description="Disordered" evidence="2">
    <location>
        <begin position="562"/>
        <end position="581"/>
    </location>
</feature>
<feature type="region of interest" description="Disordered" evidence="2">
    <location>
        <begin position="324"/>
        <end position="511"/>
    </location>
</feature>
<evidence type="ECO:0000313" key="4">
    <source>
        <dbReference type="EMBL" id="TRX96740.1"/>
    </source>
</evidence>
<dbReference type="GO" id="GO:0046983">
    <property type="term" value="F:protein dimerization activity"/>
    <property type="evidence" value="ECO:0007669"/>
    <property type="project" value="InterPro"/>
</dbReference>
<feature type="compositionally biased region" description="Polar residues" evidence="2">
    <location>
        <begin position="397"/>
        <end position="408"/>
    </location>
</feature>
<dbReference type="InterPro" id="IPR036638">
    <property type="entry name" value="HLH_DNA-bd_sf"/>
</dbReference>
<organism evidence="4 5">
    <name type="scientific">Xylaria flabelliformis</name>
    <dbReference type="NCBI Taxonomy" id="2512241"/>
    <lineage>
        <taxon>Eukaryota</taxon>
        <taxon>Fungi</taxon>
        <taxon>Dikarya</taxon>
        <taxon>Ascomycota</taxon>
        <taxon>Pezizomycotina</taxon>
        <taxon>Sordariomycetes</taxon>
        <taxon>Xylariomycetidae</taxon>
        <taxon>Xylariales</taxon>
        <taxon>Xylariaceae</taxon>
        <taxon>Xylaria</taxon>
    </lineage>
</organism>
<dbReference type="STRING" id="2512241.A0A553I956"/>
<feature type="compositionally biased region" description="Polar residues" evidence="2">
    <location>
        <begin position="563"/>
        <end position="572"/>
    </location>
</feature>
<feature type="compositionally biased region" description="Polar residues" evidence="2">
    <location>
        <begin position="622"/>
        <end position="634"/>
    </location>
</feature>
<evidence type="ECO:0000256" key="1">
    <source>
        <dbReference type="SAM" id="Coils"/>
    </source>
</evidence>
<name>A0A553I956_9PEZI</name>
<dbReference type="OrthoDB" id="5344169at2759"/>
<feature type="coiled-coil region" evidence="1">
    <location>
        <begin position="103"/>
        <end position="140"/>
    </location>
</feature>
<gene>
    <name evidence="4" type="ORF">FHL15_002406</name>
</gene>
<dbReference type="SUPFAM" id="SSF47459">
    <property type="entry name" value="HLH, helix-loop-helix DNA-binding domain"/>
    <property type="match status" value="1"/>
</dbReference>
<dbReference type="InterPro" id="IPR011598">
    <property type="entry name" value="bHLH_dom"/>
</dbReference>
<keyword evidence="5" id="KW-1185">Reference proteome</keyword>